<gene>
    <name evidence="1" type="ORF">CPELLU_LOCUS3912</name>
</gene>
<evidence type="ECO:0000313" key="2">
    <source>
        <dbReference type="Proteomes" id="UP000789759"/>
    </source>
</evidence>
<keyword evidence="2" id="KW-1185">Reference proteome</keyword>
<proteinExistence type="predicted"/>
<name>A0A9N9AGU4_9GLOM</name>
<protein>
    <submittedName>
        <fullName evidence="1">16147_t:CDS:1</fullName>
    </submittedName>
</protein>
<evidence type="ECO:0000313" key="1">
    <source>
        <dbReference type="EMBL" id="CAG8532536.1"/>
    </source>
</evidence>
<comment type="caution">
    <text evidence="1">The sequence shown here is derived from an EMBL/GenBank/DDBJ whole genome shotgun (WGS) entry which is preliminary data.</text>
</comment>
<dbReference type="Proteomes" id="UP000789759">
    <property type="component" value="Unassembled WGS sequence"/>
</dbReference>
<dbReference type="AlphaFoldDB" id="A0A9N9AGU4"/>
<reference evidence="1" key="1">
    <citation type="submission" date="2021-06" db="EMBL/GenBank/DDBJ databases">
        <authorList>
            <person name="Kallberg Y."/>
            <person name="Tangrot J."/>
            <person name="Rosling A."/>
        </authorList>
    </citation>
    <scope>NUCLEOTIDE SEQUENCE</scope>
    <source>
        <strain evidence="1">FL966</strain>
    </source>
</reference>
<dbReference type="EMBL" id="CAJVQA010001968">
    <property type="protein sequence ID" value="CAG8532536.1"/>
    <property type="molecule type" value="Genomic_DNA"/>
</dbReference>
<organism evidence="1 2">
    <name type="scientific">Cetraspora pellucida</name>
    <dbReference type="NCBI Taxonomy" id="1433469"/>
    <lineage>
        <taxon>Eukaryota</taxon>
        <taxon>Fungi</taxon>
        <taxon>Fungi incertae sedis</taxon>
        <taxon>Mucoromycota</taxon>
        <taxon>Glomeromycotina</taxon>
        <taxon>Glomeromycetes</taxon>
        <taxon>Diversisporales</taxon>
        <taxon>Gigasporaceae</taxon>
        <taxon>Cetraspora</taxon>
    </lineage>
</organism>
<accession>A0A9N9AGU4</accession>
<feature type="non-terminal residue" evidence="1">
    <location>
        <position position="1"/>
    </location>
</feature>
<sequence length="65" mass="8068">NKLVKKQAKKCLSKKTQKLIAILSKQYEKKHYKDSIYHFLEKYIDYYKIFEEIEIDDPNLYEKFF</sequence>